<dbReference type="RefSeq" id="XP_018715037.1">
    <property type="nucleotide sequence ID" value="XM_018856702.1"/>
</dbReference>
<accession>A0A1A0HKN8</accession>
<keyword evidence="3" id="KW-1185">Reference proteome</keyword>
<evidence type="ECO:0000313" key="3">
    <source>
        <dbReference type="Proteomes" id="UP000092555"/>
    </source>
</evidence>
<protein>
    <recommendedName>
        <fullName evidence="1">DnaJ homologue subfamily C member 28 conserved domain-containing protein</fullName>
    </recommendedName>
</protein>
<organism evidence="2 3">
    <name type="scientific">Metschnikowia bicuspidata var. bicuspidata NRRL YB-4993</name>
    <dbReference type="NCBI Taxonomy" id="869754"/>
    <lineage>
        <taxon>Eukaryota</taxon>
        <taxon>Fungi</taxon>
        <taxon>Dikarya</taxon>
        <taxon>Ascomycota</taxon>
        <taxon>Saccharomycotina</taxon>
        <taxon>Pichiomycetes</taxon>
        <taxon>Metschnikowiaceae</taxon>
        <taxon>Metschnikowia</taxon>
    </lineage>
</organism>
<dbReference type="STRING" id="869754.A0A1A0HKN8"/>
<evidence type="ECO:0000259" key="1">
    <source>
        <dbReference type="Pfam" id="PF09350"/>
    </source>
</evidence>
<dbReference type="OrthoDB" id="1922282at2759"/>
<dbReference type="PANTHER" id="PTHR39394">
    <property type="entry name" value="YALI0E31793P"/>
    <property type="match status" value="1"/>
</dbReference>
<dbReference type="Proteomes" id="UP000092555">
    <property type="component" value="Unassembled WGS sequence"/>
</dbReference>
<dbReference type="AlphaFoldDB" id="A0A1A0HKN8"/>
<comment type="caution">
    <text evidence="2">The sequence shown here is derived from an EMBL/GenBank/DDBJ whole genome shotgun (WGS) entry which is preliminary data.</text>
</comment>
<dbReference type="EMBL" id="LXTC01000001">
    <property type="protein sequence ID" value="OBA24556.1"/>
    <property type="molecule type" value="Genomic_DNA"/>
</dbReference>
<dbReference type="GeneID" id="30029678"/>
<reference evidence="2 3" key="1">
    <citation type="submission" date="2016-05" db="EMBL/GenBank/DDBJ databases">
        <title>Comparative genomics of biotechnologically important yeasts.</title>
        <authorList>
            <consortium name="DOE Joint Genome Institute"/>
            <person name="Riley R."/>
            <person name="Haridas S."/>
            <person name="Wolfe K.H."/>
            <person name="Lopes M.R."/>
            <person name="Hittinger C.T."/>
            <person name="Goker M."/>
            <person name="Salamov A."/>
            <person name="Wisecaver J."/>
            <person name="Long T.M."/>
            <person name="Aerts A.L."/>
            <person name="Barry K."/>
            <person name="Choi C."/>
            <person name="Clum A."/>
            <person name="Coughlan A.Y."/>
            <person name="Deshpande S."/>
            <person name="Douglass A.P."/>
            <person name="Hanson S.J."/>
            <person name="Klenk H.-P."/>
            <person name="LaButti K."/>
            <person name="Lapidus A."/>
            <person name="Lindquist E."/>
            <person name="Lipzen A."/>
            <person name="Meier-kolthoff J.P."/>
            <person name="Ohm R.A."/>
            <person name="Otillar R.P."/>
            <person name="Pangilinan J."/>
            <person name="Peng Y."/>
            <person name="Rokas A."/>
            <person name="Rosa C.A."/>
            <person name="Scheuner C."/>
            <person name="Sibirny A.A."/>
            <person name="Slot J.C."/>
            <person name="Stielow J.B."/>
            <person name="Sun H."/>
            <person name="Kurtzman C.P."/>
            <person name="Blackwell M."/>
            <person name="Grigoriev I.V."/>
            <person name="Jeffries T.W."/>
        </authorList>
    </citation>
    <scope>NUCLEOTIDE SEQUENCE [LARGE SCALE GENOMIC DNA]</scope>
    <source>
        <strain evidence="2 3">NRRL YB-4993</strain>
    </source>
</reference>
<dbReference type="Pfam" id="PF09350">
    <property type="entry name" value="DJC28_CD"/>
    <property type="match status" value="1"/>
</dbReference>
<dbReference type="InterPro" id="IPR018961">
    <property type="entry name" value="DnaJ_homolog_subfam-C_membr-28"/>
</dbReference>
<evidence type="ECO:0000313" key="2">
    <source>
        <dbReference type="EMBL" id="OBA24556.1"/>
    </source>
</evidence>
<proteinExistence type="predicted"/>
<dbReference type="PANTHER" id="PTHR39394:SF1">
    <property type="entry name" value="DNAJ HOMOLOGUE SUBFAMILY C MEMBER 28 CONSERVED DOMAIN-CONTAINING PROTEIN"/>
    <property type="match status" value="1"/>
</dbReference>
<name>A0A1A0HKN8_9ASCO</name>
<sequence length="436" mass="49416">MRSFLNTCRNHKDNSALAERFEQILSQKIDESTKSFIDQNPTLQHLYTKYHKENDAKTFEAVQLQNNAQSKDYGAKFQKEIGLIKSANLIKVKDSEAILHPWTGTERVQDTTLRMLVDSAPKPKRLHRNKTLFTAPKTLGTRVTDAKEGSLDYKLSKVLTPEEKEKEEFREMYQERLLGPAMFAGHNSPTTASGMIGNLASARINSVINRKTGKFESPDMEKVRGKPLDRERLANSTNSNYFMNQILKNQECLPVWIESQQGIDKEISVFRLEIQKKIIKAIIDSASAHVGTVDADIIDYIITADSELLAGFARKELLKRNLEYIKAKIDAMNKGVRDYNLQCPSTGLHKWKLTQDNEIDTQIKNVTKNIEPLVIEHLKANKQVAKSSNVSETSLLGLFETRGSGSRQLSESTPNDTQRSYLGTGLWRMLRNALKT</sequence>
<feature type="domain" description="DnaJ homologue subfamily C member 28 conserved" evidence="1">
    <location>
        <begin position="199"/>
        <end position="271"/>
    </location>
</feature>
<gene>
    <name evidence="2" type="ORF">METBIDRAFT_36175</name>
</gene>